<proteinExistence type="predicted"/>
<organism evidence="1 2">
    <name type="scientific">Henosepilachna vigintioctopunctata</name>
    <dbReference type="NCBI Taxonomy" id="420089"/>
    <lineage>
        <taxon>Eukaryota</taxon>
        <taxon>Metazoa</taxon>
        <taxon>Ecdysozoa</taxon>
        <taxon>Arthropoda</taxon>
        <taxon>Hexapoda</taxon>
        <taxon>Insecta</taxon>
        <taxon>Pterygota</taxon>
        <taxon>Neoptera</taxon>
        <taxon>Endopterygota</taxon>
        <taxon>Coleoptera</taxon>
        <taxon>Polyphaga</taxon>
        <taxon>Cucujiformia</taxon>
        <taxon>Coccinelloidea</taxon>
        <taxon>Coccinellidae</taxon>
        <taxon>Epilachninae</taxon>
        <taxon>Epilachnini</taxon>
        <taxon>Henosepilachna</taxon>
    </lineage>
</organism>
<keyword evidence="2" id="KW-1185">Reference proteome</keyword>
<evidence type="ECO:0000313" key="1">
    <source>
        <dbReference type="EMBL" id="KAK9880866.1"/>
    </source>
</evidence>
<gene>
    <name evidence="1" type="ORF">WA026_013193</name>
</gene>
<dbReference type="Proteomes" id="UP001431783">
    <property type="component" value="Unassembled WGS sequence"/>
</dbReference>
<sequence length="79" mass="9040">MRELRTPEILRFTYDSNCQSVATYGIILWGQSPGLQKILITQKAAVRAICGAPKRTNWRILFRLEGNTYCCGCVYTRSH</sequence>
<reference evidence="1 2" key="1">
    <citation type="submission" date="2023-03" db="EMBL/GenBank/DDBJ databases">
        <title>Genome insight into feeding habits of ladybird beetles.</title>
        <authorList>
            <person name="Li H.-S."/>
            <person name="Huang Y.-H."/>
            <person name="Pang H."/>
        </authorList>
    </citation>
    <scope>NUCLEOTIDE SEQUENCE [LARGE SCALE GENOMIC DNA]</scope>
    <source>
        <strain evidence="1">SYSU_2023b</strain>
        <tissue evidence="1">Whole body</tissue>
    </source>
</reference>
<comment type="caution">
    <text evidence="1">The sequence shown here is derived from an EMBL/GenBank/DDBJ whole genome shotgun (WGS) entry which is preliminary data.</text>
</comment>
<accession>A0AAW1UJ66</accession>
<dbReference type="AlphaFoldDB" id="A0AAW1UJ66"/>
<dbReference type="EMBL" id="JARQZJ010000066">
    <property type="protein sequence ID" value="KAK9880866.1"/>
    <property type="molecule type" value="Genomic_DNA"/>
</dbReference>
<evidence type="ECO:0000313" key="2">
    <source>
        <dbReference type="Proteomes" id="UP001431783"/>
    </source>
</evidence>
<name>A0AAW1UJ66_9CUCU</name>
<protein>
    <submittedName>
        <fullName evidence="1">Uncharacterized protein</fullName>
    </submittedName>
</protein>